<reference evidence="2" key="1">
    <citation type="submission" date="2020-10" db="EMBL/GenBank/DDBJ databases">
        <authorList>
            <person name="Kikuchi T."/>
        </authorList>
    </citation>
    <scope>NUCLEOTIDE SEQUENCE</scope>
    <source>
        <strain evidence="2">NKZ352</strain>
    </source>
</reference>
<feature type="chain" id="PRO_5035722086" evidence="1">
    <location>
        <begin position="18"/>
        <end position="649"/>
    </location>
</feature>
<dbReference type="AlphaFoldDB" id="A0A8S1H9A0"/>
<dbReference type="EMBL" id="CAJGYM010000024">
    <property type="protein sequence ID" value="CAD6191967.1"/>
    <property type="molecule type" value="Genomic_DNA"/>
</dbReference>
<dbReference type="OrthoDB" id="5917548at2759"/>
<dbReference type="Pfam" id="PF04870">
    <property type="entry name" value="Moulting_cycle"/>
    <property type="match status" value="1"/>
</dbReference>
<proteinExistence type="predicted"/>
<gene>
    <name evidence="2" type="ORF">CAUJ_LOCUS7886</name>
</gene>
<dbReference type="PANTHER" id="PTHR21523">
    <property type="match status" value="1"/>
</dbReference>
<accession>A0A8S1H9A0</accession>
<comment type="caution">
    <text evidence="2">The sequence shown here is derived from an EMBL/GenBank/DDBJ whole genome shotgun (WGS) entry which is preliminary data.</text>
</comment>
<dbReference type="Proteomes" id="UP000835052">
    <property type="component" value="Unassembled WGS sequence"/>
</dbReference>
<dbReference type="InterPro" id="IPR006954">
    <property type="entry name" value="Mlt-10-like"/>
</dbReference>
<feature type="signal peptide" evidence="1">
    <location>
        <begin position="1"/>
        <end position="17"/>
    </location>
</feature>
<evidence type="ECO:0000256" key="1">
    <source>
        <dbReference type="SAM" id="SignalP"/>
    </source>
</evidence>
<organism evidence="2 3">
    <name type="scientific">Caenorhabditis auriculariae</name>
    <dbReference type="NCBI Taxonomy" id="2777116"/>
    <lineage>
        <taxon>Eukaryota</taxon>
        <taxon>Metazoa</taxon>
        <taxon>Ecdysozoa</taxon>
        <taxon>Nematoda</taxon>
        <taxon>Chromadorea</taxon>
        <taxon>Rhabditida</taxon>
        <taxon>Rhabditina</taxon>
        <taxon>Rhabditomorpha</taxon>
        <taxon>Rhabditoidea</taxon>
        <taxon>Rhabditidae</taxon>
        <taxon>Peloderinae</taxon>
        <taxon>Caenorhabditis</taxon>
    </lineage>
</organism>
<keyword evidence="3" id="KW-1185">Reference proteome</keyword>
<keyword evidence="1" id="KW-0732">Signal</keyword>
<evidence type="ECO:0000313" key="3">
    <source>
        <dbReference type="Proteomes" id="UP000835052"/>
    </source>
</evidence>
<name>A0A8S1H9A0_9PELO</name>
<protein>
    <submittedName>
        <fullName evidence="2">Uncharacterized protein</fullName>
    </submittedName>
</protein>
<sequence>MFLGWICLATYLGSCWAHNAFGSEKTKKFEAMDRVKMDKKQLDRVQQLHYGWYMQAVSAVLGSVGKQMYMKMKRDDRRAFVGCLDAIEAEHDVKAAANCLVHAFDGKLVESYPKALSDPKLDFVSDEDGAVLPIPRAELKSLRKKKLKRKMIKKSAFLKTGLKIRKIRRRARKFRLRRKAMRKLLVSRRIKRNILSLYSNKEAREEAKREQEMDRTFRVKNMDAMPNLKSSRASPVKLQDKVTDAKKERQFKHRMLDMVIGKKNPLRRSKSFSDRMRDIVPTGSVDESVYGLVDAVSRHDKDINANFLSPRFFPLMPDKYNTKKKLLSPNLFPMYKDDTDNSILPLPTVLEATGMTESDRDTVLELVMDVSGVNEVVDKALGLMGDLKASGLDKDLLDITKIMDNMFDNIGRSFSKSQKLDFTNRKFTYMSKEQMSKLYGEEGIYNTTVSKLPFEVDDVDALTPEQKQESLRMTIRQLAKGMGATTLPTRGKRQTVVSLINNFRTVFLNPTLLSPQAFAPTVNQMSVLGPIILSPQLFSPSIFSPLFMSLPILSPQVGNPLIFSPYVLGPNVLSAAVFNAYIMSPYVMSPNVLNPYVLSPLILSPFVLSPDVASPTVLSGVILSPSVLSPSYYTDSALTANFLSPTFLS</sequence>
<evidence type="ECO:0000313" key="2">
    <source>
        <dbReference type="EMBL" id="CAD6191967.1"/>
    </source>
</evidence>
<dbReference type="PANTHER" id="PTHR21523:SF46">
    <property type="entry name" value="MLT-TEN (MLT-10) RELATED"/>
    <property type="match status" value="1"/>
</dbReference>